<comment type="caution">
    <text evidence="1">The sequence shown here is derived from an EMBL/GenBank/DDBJ whole genome shotgun (WGS) entry which is preliminary data.</text>
</comment>
<name>X1D4F3_9ZZZZ</name>
<reference evidence="1" key="1">
    <citation type="journal article" date="2014" name="Front. Microbiol.">
        <title>High frequency of phylogenetically diverse reductive dehalogenase-homologous genes in deep subseafloor sedimentary metagenomes.</title>
        <authorList>
            <person name="Kawai M."/>
            <person name="Futagami T."/>
            <person name="Toyoda A."/>
            <person name="Takaki Y."/>
            <person name="Nishi S."/>
            <person name="Hori S."/>
            <person name="Arai W."/>
            <person name="Tsubouchi T."/>
            <person name="Morono Y."/>
            <person name="Uchiyama I."/>
            <person name="Ito T."/>
            <person name="Fujiyama A."/>
            <person name="Inagaki F."/>
            <person name="Takami H."/>
        </authorList>
    </citation>
    <scope>NUCLEOTIDE SEQUENCE</scope>
    <source>
        <strain evidence="1">Expedition CK06-06</strain>
    </source>
</reference>
<evidence type="ECO:0000313" key="1">
    <source>
        <dbReference type="EMBL" id="GAG99967.1"/>
    </source>
</evidence>
<gene>
    <name evidence="1" type="ORF">S01H4_49502</name>
</gene>
<proteinExistence type="predicted"/>
<accession>X1D4F3</accession>
<protein>
    <submittedName>
        <fullName evidence="1">Uncharacterized protein</fullName>
    </submittedName>
</protein>
<dbReference type="AlphaFoldDB" id="X1D4F3"/>
<sequence>SFIKIEIIILDLVFNISKTLVNLESKFIIIYYIKVLRDNFLLYNITRVIDKAERIKNFYTSFFKGRPKNDKYIS</sequence>
<organism evidence="1">
    <name type="scientific">marine sediment metagenome</name>
    <dbReference type="NCBI Taxonomy" id="412755"/>
    <lineage>
        <taxon>unclassified sequences</taxon>
        <taxon>metagenomes</taxon>
        <taxon>ecological metagenomes</taxon>
    </lineage>
</organism>
<dbReference type="EMBL" id="BART01028005">
    <property type="protein sequence ID" value="GAG99967.1"/>
    <property type="molecule type" value="Genomic_DNA"/>
</dbReference>
<feature type="non-terminal residue" evidence="1">
    <location>
        <position position="1"/>
    </location>
</feature>